<dbReference type="EMBL" id="CAJPDS010000005">
    <property type="protein sequence ID" value="CAF9907484.1"/>
    <property type="molecule type" value="Genomic_DNA"/>
</dbReference>
<dbReference type="GO" id="GO:0070086">
    <property type="term" value="P:ubiquitin-dependent endocytosis"/>
    <property type="evidence" value="ECO:0007669"/>
    <property type="project" value="TreeGrafter"/>
</dbReference>
<evidence type="ECO:0000313" key="6">
    <source>
        <dbReference type="Proteomes" id="UP000664521"/>
    </source>
</evidence>
<organism evidence="5 6">
    <name type="scientific">Heterodermia speciosa</name>
    <dbReference type="NCBI Taxonomy" id="116794"/>
    <lineage>
        <taxon>Eukaryota</taxon>
        <taxon>Fungi</taxon>
        <taxon>Dikarya</taxon>
        <taxon>Ascomycota</taxon>
        <taxon>Pezizomycotina</taxon>
        <taxon>Lecanoromycetes</taxon>
        <taxon>OSLEUM clade</taxon>
        <taxon>Lecanoromycetidae</taxon>
        <taxon>Caliciales</taxon>
        <taxon>Physciaceae</taxon>
        <taxon>Heterodermia</taxon>
    </lineage>
</organism>
<evidence type="ECO:0000256" key="3">
    <source>
        <dbReference type="SAM" id="MobiDB-lite"/>
    </source>
</evidence>
<dbReference type="InterPro" id="IPR014752">
    <property type="entry name" value="Arrestin-like_C"/>
</dbReference>
<evidence type="ECO:0000256" key="2">
    <source>
        <dbReference type="ARBA" id="ARBA00038766"/>
    </source>
</evidence>
<dbReference type="InterPro" id="IPR011021">
    <property type="entry name" value="Arrestin-like_N"/>
</dbReference>
<dbReference type="InterPro" id="IPR011022">
    <property type="entry name" value="Arrestin_C-like"/>
</dbReference>
<proteinExistence type="inferred from homology"/>
<dbReference type="SMART" id="SM01017">
    <property type="entry name" value="Arrestin_C"/>
    <property type="match status" value="1"/>
</dbReference>
<dbReference type="GO" id="GO:0005829">
    <property type="term" value="C:cytosol"/>
    <property type="evidence" value="ECO:0007669"/>
    <property type="project" value="TreeGrafter"/>
</dbReference>
<feature type="compositionally biased region" description="Polar residues" evidence="3">
    <location>
        <begin position="428"/>
        <end position="437"/>
    </location>
</feature>
<feature type="region of interest" description="Disordered" evidence="3">
    <location>
        <begin position="399"/>
        <end position="438"/>
    </location>
</feature>
<comment type="similarity">
    <text evidence="1">Belongs to the arrestin family.</text>
</comment>
<reference evidence="5" key="1">
    <citation type="submission" date="2021-03" db="EMBL/GenBank/DDBJ databases">
        <authorList>
            <person name="Tagirdzhanova G."/>
        </authorList>
    </citation>
    <scope>NUCLEOTIDE SEQUENCE</scope>
</reference>
<dbReference type="PANTHER" id="PTHR11188:SF17">
    <property type="entry name" value="FI21816P1"/>
    <property type="match status" value="1"/>
</dbReference>
<feature type="domain" description="Arrestin C-terminal-like" evidence="4">
    <location>
        <begin position="190"/>
        <end position="363"/>
    </location>
</feature>
<sequence length="581" mass="64468">MSTESILLHHIIATLEETSTNKSLLQESKMLQENPLFIRGSPDVAAGVLLKGTLVLCLSAPLQSIRSVRLRFTGERRLKFVDIGNPSGNHVSWHKTEQRFAHAAWTFVKRGREVLETGNHEWDFEFTFPGKSLESVEGLSEGWIIYRMKGTIERGFMQKDEITRKSVRVVRTLDPADLGSTLEMSIANVWTNKIVYSMSTPHKAIAFGTVIEVIFSLSPLLKGLRIEQVITRLKEDQQLRVDEKGRASGHWRHTRTIVEDRYPTIVDLKAVSRVVILTLEPSTVVPVDIETQETSIEGISREGYIFSRHLEMPKNLKECLQSVAQPGFRIKHYLDFNLQLRNPDGHLSEVNASIPVHIYISPLLSMDNNHNVTGQNSRIMSSVVMNVLAPPIYGDHQSDQLYSGLDQTGYDTPARASGSVTPHGPGSRSVSNDNLTSMHGIASNNAAANALQNRLNELNVAGESEAPATVDDEGQARRQVRFTFPSRRGSEEDALLSGIQTPREPLHIEDIAEDLSRVPSYTTALQSRSILPVDNTLPTYQTAVATPERSTRVQWPSGQSYAPARPSHLGGVATSSEETAC</sequence>
<comment type="subunit">
    <text evidence="2">Interacts with hulA.</text>
</comment>
<dbReference type="InterPro" id="IPR050357">
    <property type="entry name" value="Arrestin_domain-protein"/>
</dbReference>
<dbReference type="Pfam" id="PF00339">
    <property type="entry name" value="Arrestin_N"/>
    <property type="match status" value="1"/>
</dbReference>
<dbReference type="Proteomes" id="UP000664521">
    <property type="component" value="Unassembled WGS sequence"/>
</dbReference>
<evidence type="ECO:0000259" key="4">
    <source>
        <dbReference type="SMART" id="SM01017"/>
    </source>
</evidence>
<name>A0A8H3ELM6_9LECA</name>
<dbReference type="GO" id="GO:0031625">
    <property type="term" value="F:ubiquitin protein ligase binding"/>
    <property type="evidence" value="ECO:0007669"/>
    <property type="project" value="TreeGrafter"/>
</dbReference>
<comment type="caution">
    <text evidence="5">The sequence shown here is derived from an EMBL/GenBank/DDBJ whole genome shotgun (WGS) entry which is preliminary data.</text>
</comment>
<evidence type="ECO:0000313" key="5">
    <source>
        <dbReference type="EMBL" id="CAF9907484.1"/>
    </source>
</evidence>
<dbReference type="GO" id="GO:0005886">
    <property type="term" value="C:plasma membrane"/>
    <property type="evidence" value="ECO:0007669"/>
    <property type="project" value="TreeGrafter"/>
</dbReference>
<dbReference type="Gene3D" id="2.60.40.640">
    <property type="match status" value="1"/>
</dbReference>
<dbReference type="Pfam" id="PF02752">
    <property type="entry name" value="Arrestin_C"/>
    <property type="match status" value="1"/>
</dbReference>
<protein>
    <recommendedName>
        <fullName evidence="4">Arrestin C-terminal-like domain-containing protein</fullName>
    </recommendedName>
</protein>
<dbReference type="GO" id="GO:0030674">
    <property type="term" value="F:protein-macromolecule adaptor activity"/>
    <property type="evidence" value="ECO:0007669"/>
    <property type="project" value="TreeGrafter"/>
</dbReference>
<gene>
    <name evidence="5" type="ORF">HETSPECPRED_007141</name>
</gene>
<feature type="compositionally biased region" description="Polar residues" evidence="3">
    <location>
        <begin position="399"/>
        <end position="410"/>
    </location>
</feature>
<dbReference type="OrthoDB" id="2333384at2759"/>
<accession>A0A8H3ELM6</accession>
<dbReference type="AlphaFoldDB" id="A0A8H3ELM6"/>
<dbReference type="PANTHER" id="PTHR11188">
    <property type="entry name" value="ARRESTIN DOMAIN CONTAINING PROTEIN"/>
    <property type="match status" value="1"/>
</dbReference>
<evidence type="ECO:0000256" key="1">
    <source>
        <dbReference type="ARBA" id="ARBA00005298"/>
    </source>
</evidence>
<feature type="region of interest" description="Disordered" evidence="3">
    <location>
        <begin position="548"/>
        <end position="581"/>
    </location>
</feature>
<keyword evidence="6" id="KW-1185">Reference proteome</keyword>